<protein>
    <submittedName>
        <fullName evidence="1">Uncharacterized protein</fullName>
    </submittedName>
</protein>
<proteinExistence type="predicted"/>
<reference evidence="2" key="1">
    <citation type="journal article" date="2015" name="Nat. Genet.">
        <title>The genome and transcriptome of the zoonotic hookworm Ancylostoma ceylanicum identify infection-specific gene families.</title>
        <authorList>
            <person name="Schwarz E.M."/>
            <person name="Hu Y."/>
            <person name="Antoshechkin I."/>
            <person name="Miller M.M."/>
            <person name="Sternberg P.W."/>
            <person name="Aroian R.V."/>
        </authorList>
    </citation>
    <scope>NUCLEOTIDE SEQUENCE</scope>
    <source>
        <strain evidence="2">HY135</strain>
    </source>
</reference>
<dbReference type="AlphaFoldDB" id="A0A016SMM9"/>
<sequence>MRIATQSPGLGFMNAKPSETKLPKPSFASCVSQSYVVYGTTNHASHRWFPWRKYWCADDAYSQLQMSADKSWGRVAGLSLSAAWIQRGMQGRDAEENRAAVLTLVCGHLELTIWVSLDRYFSGRIRIEYKNAERFPISSNPTEDCRVPMRRSRVIVLDKYPAIRNMNEIQQYALNGSYSQAR</sequence>
<name>A0A016SMM9_9BILA</name>
<accession>A0A016SMM9</accession>
<comment type="caution">
    <text evidence="1">The sequence shown here is derived from an EMBL/GenBank/DDBJ whole genome shotgun (WGS) entry which is preliminary data.</text>
</comment>
<evidence type="ECO:0000313" key="1">
    <source>
        <dbReference type="EMBL" id="EYB91587.1"/>
    </source>
</evidence>
<gene>
    <name evidence="1" type="primary">Acey_s0204.g1884</name>
    <name evidence="1" type="ORF">Y032_0204g1884</name>
</gene>
<dbReference type="Proteomes" id="UP000024635">
    <property type="component" value="Unassembled WGS sequence"/>
</dbReference>
<evidence type="ECO:0000313" key="2">
    <source>
        <dbReference type="Proteomes" id="UP000024635"/>
    </source>
</evidence>
<keyword evidence="2" id="KW-1185">Reference proteome</keyword>
<dbReference type="EMBL" id="JARK01001540">
    <property type="protein sequence ID" value="EYB91587.1"/>
    <property type="molecule type" value="Genomic_DNA"/>
</dbReference>
<organism evidence="1 2">
    <name type="scientific">Ancylostoma ceylanicum</name>
    <dbReference type="NCBI Taxonomy" id="53326"/>
    <lineage>
        <taxon>Eukaryota</taxon>
        <taxon>Metazoa</taxon>
        <taxon>Ecdysozoa</taxon>
        <taxon>Nematoda</taxon>
        <taxon>Chromadorea</taxon>
        <taxon>Rhabditida</taxon>
        <taxon>Rhabditina</taxon>
        <taxon>Rhabditomorpha</taxon>
        <taxon>Strongyloidea</taxon>
        <taxon>Ancylostomatidae</taxon>
        <taxon>Ancylostomatinae</taxon>
        <taxon>Ancylostoma</taxon>
    </lineage>
</organism>